<name>A0A814T4I3_ADIRI</name>
<dbReference type="GO" id="GO:0003824">
    <property type="term" value="F:catalytic activity"/>
    <property type="evidence" value="ECO:0007669"/>
    <property type="project" value="InterPro"/>
</dbReference>
<protein>
    <recommendedName>
        <fullName evidence="4">Carrier domain-containing protein</fullName>
    </recommendedName>
</protein>
<evidence type="ECO:0000259" key="4">
    <source>
        <dbReference type="PROSITE" id="PS50075"/>
    </source>
</evidence>
<evidence type="ECO:0000256" key="2">
    <source>
        <dbReference type="ARBA" id="ARBA00022553"/>
    </source>
</evidence>
<keyword evidence="2" id="KW-0597">Phosphoprotein</keyword>
<proteinExistence type="predicted"/>
<dbReference type="InterPro" id="IPR036736">
    <property type="entry name" value="ACP-like_sf"/>
</dbReference>
<dbReference type="GO" id="GO:0005737">
    <property type="term" value="C:cytoplasm"/>
    <property type="evidence" value="ECO:0007669"/>
    <property type="project" value="TreeGrafter"/>
</dbReference>
<dbReference type="Pfam" id="PF13193">
    <property type="entry name" value="AMP-binding_C"/>
    <property type="match status" value="1"/>
</dbReference>
<dbReference type="PANTHER" id="PTHR45527:SF1">
    <property type="entry name" value="FATTY ACID SYNTHASE"/>
    <property type="match status" value="1"/>
</dbReference>
<dbReference type="Gene3D" id="3.40.50.12780">
    <property type="entry name" value="N-terminal domain of ligase-like"/>
    <property type="match status" value="1"/>
</dbReference>
<dbReference type="InterPro" id="IPR042099">
    <property type="entry name" value="ANL_N_sf"/>
</dbReference>
<sequence length="1596" mass="183850">MLIFIAPASYAQSRVCLDEQRIHSHSDQKLMPIHNKTFLYRLEHEHTLSIKRLQQAIQQVLIKHSALRTSLIFHAEQNLFLQRIIRFSKDDSFAYIESIFQTDEQLNDIINDERLNPRHFDLDQGRVFRCHLVYYKQVSSEDLLSDEDVLIFNFHHAVFDNSSMDIFLADLNKAYNTGELETNDDNSLRYLDYALLERQMPMTTANLFWLDYLHGCELDQRLLLPYDRHNLVDEHRTGRGASFSFDLGGKLSLEFLLYALSNKINVEHLLIASYYALLFKLSNDERDLCIGININNRYKSELKTIIGLFENIIPVRCHLNSHWTVHQLINNICETLDNTLQYSYFPLQRILAQHSNISKAAFLDILFEFQSNTRQIMIGDNQLYDLNKSMTSDENQTITISDLAIIFQHDMHDNRFSCTINASLDSFDIDTIYKIGQRFHLLLHQLYEPVNNYELNRPICELSSILPDEKLVRETINSTQVHVDCLSCMHHEFICQVVKHPQKIAVELDDQLLTYAELLTYIQQLAIHLLDQFHIVPGDIVAQCVERSLSMVIGIMAIEMVGGVYFPLSPRDPETRLHMLLKQTQSRLVLIHYLTKTKFNDDIILLDINSILMHTHSIDDIEIDRLSNVKVTLDSIAYIIFTSGSTGAPKGSRFRHRNFVQCMHSLIHIDSFNQNDTMIQMARCSFDNHIQEIVGSLMIGATLIMLRPKGTIEVDYLAATMKNKQVSYMHSVPSLLRNFFTFLKQTDSLVSVAYLRSLCTVGEPCTMKLVNLILTHPTQKFVLWDLYGLTETTVVCTFHRIETKENTESIPIGRPLPNYRHVLLDVFFQPVAIDQEGELFIGGVGIFAGFLGRDDLTAKAMIVIDGETFHRSGDLVRMNDSGVMNYVGRKDFQIKLHGQRIELGEIERCLLDTSISACVIIKWDDHHLIAYVQRTSDISEQELREHCQSHLPPHMVPSVFIILEKLPLNVNGKVDRKSLPPPDLSSFNMAPADESSSSYNESENRLHDIWCQVLQCTGKQIPKTKNFFSIGGHSLVFIQLYHLYQKTFHFDSHVLSIGPFLQQPTIAHHSQLLESLQINDTHSKQWHTLYINQGVASFVQERIFLDEQVRFSDNAAVYNEVIAMRLGRGLISIERLSQALQLVLIKHPILRTSLNFNKSDGTLEQSITDNHQAPIFHAQQTFENENQLNDIIYKTVINRDLFDLSKGRVFHCEILRTKKFANESHDDEHIRKSDIILMGFHHTAFDRSSFQIFSNDLCDMYNNTSRTCSENEHSLQYIDYAVLERLIDMSPSQRFWHSQLENYNIRCPLSLPTDRQRSSAGQRSPFSTVAEITFDNDVATSFLNYASSHHVTPFQLGLATFYAFLFKLTHGQNDLCITSPNANRYRNELQNVIGMFVSTLPYRMELDRCWTFDELVKHVQEKCLAILSHTNYPLQHILADFHLNQSNVPFLETVFDFMTISSSSHRSFLNGASLEPVPVNPNSQVAKFDFMLTFNHNPVSCDKRLTCFFVSSNDIFEPSTCTQMGQRFQCLFERLFDLQSNGVQMGGSNMLVGRMSVILSEEYNEVAEMCLDKVSDIIYEGLCDNRIFFKLVLICA</sequence>
<dbReference type="Gene3D" id="3.30.559.10">
    <property type="entry name" value="Chloramphenicol acetyltransferase-like domain"/>
    <property type="match status" value="2"/>
</dbReference>
<feature type="region of interest" description="Disordered" evidence="3">
    <location>
        <begin position="979"/>
        <end position="998"/>
    </location>
</feature>
<dbReference type="Gene3D" id="3.30.300.30">
    <property type="match status" value="1"/>
</dbReference>
<dbReference type="InterPro" id="IPR045851">
    <property type="entry name" value="AMP-bd_C_sf"/>
</dbReference>
<dbReference type="GO" id="GO:0043041">
    <property type="term" value="P:amino acid activation for nonribosomal peptide biosynthetic process"/>
    <property type="evidence" value="ECO:0007669"/>
    <property type="project" value="TreeGrafter"/>
</dbReference>
<dbReference type="Pfam" id="PF00501">
    <property type="entry name" value="AMP-binding"/>
    <property type="match status" value="1"/>
</dbReference>
<dbReference type="GO" id="GO:0031177">
    <property type="term" value="F:phosphopantetheine binding"/>
    <property type="evidence" value="ECO:0007669"/>
    <property type="project" value="TreeGrafter"/>
</dbReference>
<dbReference type="GO" id="GO:0044550">
    <property type="term" value="P:secondary metabolite biosynthetic process"/>
    <property type="evidence" value="ECO:0007669"/>
    <property type="project" value="TreeGrafter"/>
</dbReference>
<dbReference type="InterPro" id="IPR000873">
    <property type="entry name" value="AMP-dep_synth/lig_dom"/>
</dbReference>
<dbReference type="PROSITE" id="PS50075">
    <property type="entry name" value="CARRIER"/>
    <property type="match status" value="1"/>
</dbReference>
<dbReference type="InterPro" id="IPR023213">
    <property type="entry name" value="CAT-like_dom_sf"/>
</dbReference>
<dbReference type="PANTHER" id="PTHR45527">
    <property type="entry name" value="NONRIBOSOMAL PEPTIDE SYNTHETASE"/>
    <property type="match status" value="1"/>
</dbReference>
<dbReference type="Pfam" id="PF00668">
    <property type="entry name" value="Condensation"/>
    <property type="match status" value="2"/>
</dbReference>
<dbReference type="SUPFAM" id="SSF56801">
    <property type="entry name" value="Acetyl-CoA synthetase-like"/>
    <property type="match status" value="1"/>
</dbReference>
<accession>A0A814T4I3</accession>
<comment type="caution">
    <text evidence="5">The sequence shown here is derived from an EMBL/GenBank/DDBJ whole genome shotgun (WGS) entry which is preliminary data.</text>
</comment>
<evidence type="ECO:0000256" key="1">
    <source>
        <dbReference type="ARBA" id="ARBA00022450"/>
    </source>
</evidence>
<evidence type="ECO:0000313" key="6">
    <source>
        <dbReference type="Proteomes" id="UP000663828"/>
    </source>
</evidence>
<feature type="domain" description="Carrier" evidence="4">
    <location>
        <begin position="997"/>
        <end position="1077"/>
    </location>
</feature>
<dbReference type="Gene3D" id="3.30.559.30">
    <property type="entry name" value="Nonribosomal peptide synthetase, condensation domain"/>
    <property type="match status" value="2"/>
</dbReference>
<dbReference type="Proteomes" id="UP000663828">
    <property type="component" value="Unassembled WGS sequence"/>
</dbReference>
<evidence type="ECO:0000313" key="5">
    <source>
        <dbReference type="EMBL" id="CAF1156915.1"/>
    </source>
</evidence>
<dbReference type="Pfam" id="PF00550">
    <property type="entry name" value="PP-binding"/>
    <property type="match status" value="1"/>
</dbReference>
<dbReference type="CDD" id="cd05930">
    <property type="entry name" value="A_NRPS"/>
    <property type="match status" value="1"/>
</dbReference>
<reference evidence="5" key="1">
    <citation type="submission" date="2021-02" db="EMBL/GenBank/DDBJ databases">
        <authorList>
            <person name="Nowell W R."/>
        </authorList>
    </citation>
    <scope>NUCLEOTIDE SEQUENCE</scope>
</reference>
<dbReference type="SUPFAM" id="SSF47336">
    <property type="entry name" value="ACP-like"/>
    <property type="match status" value="1"/>
</dbReference>
<dbReference type="SUPFAM" id="SSF52777">
    <property type="entry name" value="CoA-dependent acyltransferases"/>
    <property type="match status" value="4"/>
</dbReference>
<evidence type="ECO:0000256" key="3">
    <source>
        <dbReference type="SAM" id="MobiDB-lite"/>
    </source>
</evidence>
<keyword evidence="1" id="KW-0596">Phosphopantetheine</keyword>
<dbReference type="EMBL" id="CAJNOR010001520">
    <property type="protein sequence ID" value="CAF1156915.1"/>
    <property type="molecule type" value="Genomic_DNA"/>
</dbReference>
<keyword evidence="6" id="KW-1185">Reference proteome</keyword>
<gene>
    <name evidence="5" type="ORF">XAT740_LOCUS21265</name>
</gene>
<dbReference type="InterPro" id="IPR020845">
    <property type="entry name" value="AMP-binding_CS"/>
</dbReference>
<dbReference type="InterPro" id="IPR001242">
    <property type="entry name" value="Condensation_dom"/>
</dbReference>
<dbReference type="InterPro" id="IPR025110">
    <property type="entry name" value="AMP-bd_C"/>
</dbReference>
<dbReference type="InterPro" id="IPR009081">
    <property type="entry name" value="PP-bd_ACP"/>
</dbReference>
<dbReference type="PROSITE" id="PS00455">
    <property type="entry name" value="AMP_BINDING"/>
    <property type="match status" value="1"/>
</dbReference>
<organism evidence="5 6">
    <name type="scientific">Adineta ricciae</name>
    <name type="common">Rotifer</name>
    <dbReference type="NCBI Taxonomy" id="249248"/>
    <lineage>
        <taxon>Eukaryota</taxon>
        <taxon>Metazoa</taxon>
        <taxon>Spiralia</taxon>
        <taxon>Gnathifera</taxon>
        <taxon>Rotifera</taxon>
        <taxon>Eurotatoria</taxon>
        <taxon>Bdelloidea</taxon>
        <taxon>Adinetida</taxon>
        <taxon>Adinetidae</taxon>
        <taxon>Adineta</taxon>
    </lineage>
</organism>
<dbReference type="Gene3D" id="1.10.1200.10">
    <property type="entry name" value="ACP-like"/>
    <property type="match status" value="1"/>
</dbReference>